<gene>
    <name evidence="1" type="ORF">N3K66_000316</name>
</gene>
<protein>
    <submittedName>
        <fullName evidence="1">Uncharacterized protein</fullName>
    </submittedName>
</protein>
<organism evidence="1 2">
    <name type="scientific">Trichothecium roseum</name>
    <dbReference type="NCBI Taxonomy" id="47278"/>
    <lineage>
        <taxon>Eukaryota</taxon>
        <taxon>Fungi</taxon>
        <taxon>Dikarya</taxon>
        <taxon>Ascomycota</taxon>
        <taxon>Pezizomycotina</taxon>
        <taxon>Sordariomycetes</taxon>
        <taxon>Hypocreomycetidae</taxon>
        <taxon>Hypocreales</taxon>
        <taxon>Hypocreales incertae sedis</taxon>
        <taxon>Trichothecium</taxon>
    </lineage>
</organism>
<proteinExistence type="predicted"/>
<accession>A0ACC0VD27</accession>
<reference evidence="1" key="1">
    <citation type="submission" date="2022-10" db="EMBL/GenBank/DDBJ databases">
        <title>Complete Genome of Trichothecium roseum strain YXFP-22015, a Plant Pathogen Isolated from Citrus.</title>
        <authorList>
            <person name="Wang Y."/>
            <person name="Zhu L."/>
        </authorList>
    </citation>
    <scope>NUCLEOTIDE SEQUENCE</scope>
    <source>
        <strain evidence="1">YXFP-22015</strain>
    </source>
</reference>
<sequence>MPNENVVKIGVFLPADTQLLDMACVDVYAMMGKDYLAPLTMLPKHISEAAPHVKLLYITSPGNDTMTVPTTAAVSLRATNVYTDAEVQPGELDILVVPGADPEAKWQQGALDFLYGHARCGKADILSVCTGIFLCGEAGLLDGRRASGPRGLVDRLKKQYPKTRFVGQEYRWVQDGNFWSSVEAWGRLVACFPIWRLSGGRNLGTVAPI</sequence>
<evidence type="ECO:0000313" key="1">
    <source>
        <dbReference type="EMBL" id="KAI9903787.1"/>
    </source>
</evidence>
<comment type="caution">
    <text evidence="1">The sequence shown here is derived from an EMBL/GenBank/DDBJ whole genome shotgun (WGS) entry which is preliminary data.</text>
</comment>
<dbReference type="EMBL" id="CM047940">
    <property type="protein sequence ID" value="KAI9903787.1"/>
    <property type="molecule type" value="Genomic_DNA"/>
</dbReference>
<name>A0ACC0VD27_9HYPO</name>
<keyword evidence="2" id="KW-1185">Reference proteome</keyword>
<evidence type="ECO:0000313" key="2">
    <source>
        <dbReference type="Proteomes" id="UP001163324"/>
    </source>
</evidence>
<dbReference type="Proteomes" id="UP001163324">
    <property type="component" value="Chromosome 1"/>
</dbReference>